<dbReference type="Gene3D" id="1.10.10.10">
    <property type="entry name" value="Winged helix-like DNA-binding domain superfamily/Winged helix DNA-binding domain"/>
    <property type="match status" value="1"/>
</dbReference>
<protein>
    <submittedName>
        <fullName evidence="5">BlaI/MecI/CopY family transcriptional regulator</fullName>
    </submittedName>
</protein>
<evidence type="ECO:0000256" key="1">
    <source>
        <dbReference type="ARBA" id="ARBA00011046"/>
    </source>
</evidence>
<evidence type="ECO:0000256" key="3">
    <source>
        <dbReference type="ARBA" id="ARBA00023125"/>
    </source>
</evidence>
<dbReference type="EMBL" id="JANKHH010000004">
    <property type="protein sequence ID" value="MCR2833635.1"/>
    <property type="molecule type" value="Genomic_DNA"/>
</dbReference>
<dbReference type="Gene3D" id="1.10.4040.10">
    <property type="entry name" value="Penicillinase repressor domain"/>
    <property type="match status" value="1"/>
</dbReference>
<dbReference type="SUPFAM" id="SSF46785">
    <property type="entry name" value="Winged helix' DNA-binding domain"/>
    <property type="match status" value="1"/>
</dbReference>
<dbReference type="PIRSF" id="PIRSF019455">
    <property type="entry name" value="CopR_AtkY"/>
    <property type="match status" value="1"/>
</dbReference>
<keyword evidence="6" id="KW-1185">Reference proteome</keyword>
<proteinExistence type="inferred from homology"/>
<dbReference type="InterPro" id="IPR005650">
    <property type="entry name" value="BlaI_family"/>
</dbReference>
<keyword evidence="2" id="KW-0805">Transcription regulation</keyword>
<dbReference type="InterPro" id="IPR036390">
    <property type="entry name" value="WH_DNA-bd_sf"/>
</dbReference>
<accession>A0ABT1XPN5</accession>
<organism evidence="5 6">
    <name type="scientific">Parerythrobacter lacustris</name>
    <dbReference type="NCBI Taxonomy" id="2969984"/>
    <lineage>
        <taxon>Bacteria</taxon>
        <taxon>Pseudomonadati</taxon>
        <taxon>Pseudomonadota</taxon>
        <taxon>Alphaproteobacteria</taxon>
        <taxon>Sphingomonadales</taxon>
        <taxon>Erythrobacteraceae</taxon>
        <taxon>Parerythrobacter</taxon>
    </lineage>
</organism>
<comment type="caution">
    <text evidence="5">The sequence shown here is derived from an EMBL/GenBank/DDBJ whole genome shotgun (WGS) entry which is preliminary data.</text>
</comment>
<evidence type="ECO:0000256" key="4">
    <source>
        <dbReference type="ARBA" id="ARBA00023163"/>
    </source>
</evidence>
<evidence type="ECO:0000256" key="2">
    <source>
        <dbReference type="ARBA" id="ARBA00023015"/>
    </source>
</evidence>
<dbReference type="InterPro" id="IPR036388">
    <property type="entry name" value="WH-like_DNA-bd_sf"/>
</dbReference>
<evidence type="ECO:0000313" key="5">
    <source>
        <dbReference type="EMBL" id="MCR2833635.1"/>
    </source>
</evidence>
<keyword evidence="3" id="KW-0238">DNA-binding</keyword>
<comment type="similarity">
    <text evidence="1">Belongs to the BlaI transcriptional regulatory family.</text>
</comment>
<sequence length="133" mass="14958">MRNVSVTASDNPPERISDAEHAVMEVLWDRSPLTAVEVCEAVCAQRDWSMPTVKTLLSRLVAKNAVATEPDGRRFLYSPLLEKADYIGTESRRLVDRLFGGRAAPLFAHLAEHEALTEKDIDEIEALLRELRK</sequence>
<evidence type="ECO:0000313" key="6">
    <source>
        <dbReference type="Proteomes" id="UP001206067"/>
    </source>
</evidence>
<reference evidence="5 6" key="1">
    <citation type="submission" date="2022-08" db="EMBL/GenBank/DDBJ databases">
        <title>Polyphasic taxonomy analysis of Qipengyuania sp.RS5-5.</title>
        <authorList>
            <person name="Xamxidin M."/>
            <person name="Wu M."/>
        </authorList>
    </citation>
    <scope>NUCLEOTIDE SEQUENCE [LARGE SCALE GENOMIC DNA]</scope>
    <source>
        <strain evidence="5 6">RS5-5</strain>
    </source>
</reference>
<name>A0ABT1XPN5_9SPHN</name>
<gene>
    <name evidence="5" type="ORF">NSO95_06730</name>
</gene>
<dbReference type="Proteomes" id="UP001206067">
    <property type="component" value="Unassembled WGS sequence"/>
</dbReference>
<keyword evidence="4" id="KW-0804">Transcription</keyword>
<dbReference type="Pfam" id="PF03965">
    <property type="entry name" value="Penicillinase_R"/>
    <property type="match status" value="1"/>
</dbReference>